<dbReference type="Proteomes" id="UP000036367">
    <property type="component" value="Unassembled WGS sequence"/>
</dbReference>
<accession>A0A0J1BBH5</accession>
<dbReference type="EMBL" id="LECT01000030">
    <property type="protein sequence ID" value="KLU03995.1"/>
    <property type="molecule type" value="Genomic_DNA"/>
</dbReference>
<reference evidence="1" key="1">
    <citation type="submission" date="2015-05" db="EMBL/GenBank/DDBJ databases">
        <title>Permanent draft genome of Rhodopirellula islandicus K833.</title>
        <authorList>
            <person name="Kizina J."/>
            <person name="Richter M."/>
            <person name="Glockner F.O."/>
            <person name="Harder J."/>
        </authorList>
    </citation>
    <scope>NUCLEOTIDE SEQUENCE [LARGE SCALE GENOMIC DNA]</scope>
    <source>
        <strain evidence="1">K833</strain>
    </source>
</reference>
<protein>
    <submittedName>
        <fullName evidence="1">Uncharacterized protein</fullName>
    </submittedName>
</protein>
<dbReference type="STRING" id="595434.RISK_003964"/>
<evidence type="ECO:0000313" key="2">
    <source>
        <dbReference type="Proteomes" id="UP000036367"/>
    </source>
</evidence>
<keyword evidence="2" id="KW-1185">Reference proteome</keyword>
<dbReference type="PATRIC" id="fig|595434.4.peg.3757"/>
<sequence>MIAVNAGSSWPMAWSGALLDGTGGRSTLVAFHKNVSC</sequence>
<organism evidence="1 2">
    <name type="scientific">Rhodopirellula islandica</name>
    <dbReference type="NCBI Taxonomy" id="595434"/>
    <lineage>
        <taxon>Bacteria</taxon>
        <taxon>Pseudomonadati</taxon>
        <taxon>Planctomycetota</taxon>
        <taxon>Planctomycetia</taxon>
        <taxon>Pirellulales</taxon>
        <taxon>Pirellulaceae</taxon>
        <taxon>Rhodopirellula</taxon>
    </lineage>
</organism>
<gene>
    <name evidence="1" type="ORF">RISK_003964</name>
</gene>
<comment type="caution">
    <text evidence="1">The sequence shown here is derived from an EMBL/GenBank/DDBJ whole genome shotgun (WGS) entry which is preliminary data.</text>
</comment>
<evidence type="ECO:0000313" key="1">
    <source>
        <dbReference type="EMBL" id="KLU03995.1"/>
    </source>
</evidence>
<dbReference type="AlphaFoldDB" id="A0A0J1BBH5"/>
<name>A0A0J1BBH5_RHOIS</name>
<proteinExistence type="predicted"/>